<evidence type="ECO:0000256" key="1">
    <source>
        <dbReference type="SAM" id="Phobius"/>
    </source>
</evidence>
<feature type="transmembrane region" description="Helical" evidence="1">
    <location>
        <begin position="15"/>
        <end position="34"/>
    </location>
</feature>
<keyword evidence="1" id="KW-1133">Transmembrane helix</keyword>
<reference evidence="2" key="1">
    <citation type="submission" date="2018-05" db="EMBL/GenBank/DDBJ databases">
        <authorList>
            <person name="Lanie J.A."/>
            <person name="Ng W.-L."/>
            <person name="Kazmierczak K.M."/>
            <person name="Andrzejewski T.M."/>
            <person name="Davidsen T.M."/>
            <person name="Wayne K.J."/>
            <person name="Tettelin H."/>
            <person name="Glass J.I."/>
            <person name="Rusch D."/>
            <person name="Podicherti R."/>
            <person name="Tsui H.-C.T."/>
            <person name="Winkler M.E."/>
        </authorList>
    </citation>
    <scope>NUCLEOTIDE SEQUENCE</scope>
</reference>
<feature type="non-terminal residue" evidence="2">
    <location>
        <position position="196"/>
    </location>
</feature>
<proteinExistence type="predicted"/>
<keyword evidence="1" id="KW-0472">Membrane</keyword>
<gene>
    <name evidence="2" type="ORF">METZ01_LOCUS510958</name>
</gene>
<accession>A0A383END8</accession>
<evidence type="ECO:0000313" key="2">
    <source>
        <dbReference type="EMBL" id="SVE58104.1"/>
    </source>
</evidence>
<sequence length="196" mass="20800">MLRSIIQPKTQSGRFFYMSLIAYLVMGISGCTNVPRTDKPATSIARAMETRSFPGDLKSVLKAAINSLQDMDYTIEVLNSDIGLITASRTTEHAKAGLANEKPEGELSAGQKACLAIGAVAVIAIIVSMIFGVDGSDGSDDSRPLLGGNHGHDDGPDGPKIYRYKVTINLTELVNGETNVRVSASGEIEQDGKILS</sequence>
<organism evidence="2">
    <name type="scientific">marine metagenome</name>
    <dbReference type="NCBI Taxonomy" id="408172"/>
    <lineage>
        <taxon>unclassified sequences</taxon>
        <taxon>metagenomes</taxon>
        <taxon>ecological metagenomes</taxon>
    </lineage>
</organism>
<keyword evidence="1" id="KW-0812">Transmembrane</keyword>
<name>A0A383END8_9ZZZZ</name>
<feature type="transmembrane region" description="Helical" evidence="1">
    <location>
        <begin position="113"/>
        <end position="133"/>
    </location>
</feature>
<dbReference type="AlphaFoldDB" id="A0A383END8"/>
<dbReference type="PROSITE" id="PS51257">
    <property type="entry name" value="PROKAR_LIPOPROTEIN"/>
    <property type="match status" value="1"/>
</dbReference>
<dbReference type="EMBL" id="UINC01227291">
    <property type="protein sequence ID" value="SVE58104.1"/>
    <property type="molecule type" value="Genomic_DNA"/>
</dbReference>
<protein>
    <submittedName>
        <fullName evidence="2">Uncharacterized protein</fullName>
    </submittedName>
</protein>